<feature type="domain" description="PNT" evidence="6">
    <location>
        <begin position="648"/>
        <end position="737"/>
    </location>
</feature>
<dbReference type="GO" id="GO:0005634">
    <property type="term" value="C:nucleus"/>
    <property type="evidence" value="ECO:0007669"/>
    <property type="project" value="UniProtKB-SubCell"/>
</dbReference>
<comment type="caution">
    <text evidence="7">The sequence shown here is derived from an EMBL/GenBank/DDBJ whole genome shotgun (WGS) entry which is preliminary data.</text>
</comment>
<evidence type="ECO:0000313" key="7">
    <source>
        <dbReference type="EMBL" id="KAK7067239.1"/>
    </source>
</evidence>
<reference evidence="7 8" key="1">
    <citation type="submission" date="2023-11" db="EMBL/GenBank/DDBJ databases">
        <title>Halocaridina rubra genome assembly.</title>
        <authorList>
            <person name="Smith C."/>
        </authorList>
    </citation>
    <scope>NUCLEOTIDE SEQUENCE [LARGE SCALE GENOMIC DNA]</scope>
    <source>
        <strain evidence="7">EP-1</strain>
        <tissue evidence="7">Whole</tissue>
    </source>
</reference>
<accession>A0AAN8ZXP6</accession>
<dbReference type="PRINTS" id="PR00454">
    <property type="entry name" value="ETSDOMAIN"/>
</dbReference>
<dbReference type="GO" id="GO:0000981">
    <property type="term" value="F:DNA-binding transcription factor activity, RNA polymerase II-specific"/>
    <property type="evidence" value="ECO:0007669"/>
    <property type="project" value="TreeGrafter"/>
</dbReference>
<dbReference type="Gene3D" id="1.10.10.10">
    <property type="entry name" value="Winged helix-like DNA-binding domain superfamily/Winged helix DNA-binding domain"/>
    <property type="match status" value="1"/>
</dbReference>
<dbReference type="Gene3D" id="1.10.150.50">
    <property type="entry name" value="Transcription Factor, Ets-1"/>
    <property type="match status" value="1"/>
</dbReference>
<feature type="region of interest" description="Disordered" evidence="4">
    <location>
        <begin position="381"/>
        <end position="454"/>
    </location>
</feature>
<dbReference type="SUPFAM" id="SSF46785">
    <property type="entry name" value="Winged helix' DNA-binding domain"/>
    <property type="match status" value="1"/>
</dbReference>
<dbReference type="InterPro" id="IPR000418">
    <property type="entry name" value="Ets_dom"/>
</dbReference>
<evidence type="ECO:0000256" key="4">
    <source>
        <dbReference type="SAM" id="MobiDB-lite"/>
    </source>
</evidence>
<feature type="compositionally biased region" description="Basic and acidic residues" evidence="4">
    <location>
        <begin position="444"/>
        <end position="454"/>
    </location>
</feature>
<dbReference type="Proteomes" id="UP001381693">
    <property type="component" value="Unassembled WGS sequence"/>
</dbReference>
<evidence type="ECO:0000256" key="3">
    <source>
        <dbReference type="RuleBase" id="RU004019"/>
    </source>
</evidence>
<proteinExistence type="inferred from homology"/>
<dbReference type="PROSITE" id="PS50061">
    <property type="entry name" value="ETS_DOMAIN_3"/>
    <property type="match status" value="1"/>
</dbReference>
<evidence type="ECO:0008006" key="9">
    <source>
        <dbReference type="Google" id="ProtNLM"/>
    </source>
</evidence>
<organism evidence="7 8">
    <name type="scientific">Halocaridina rubra</name>
    <name type="common">Hawaiian red shrimp</name>
    <dbReference type="NCBI Taxonomy" id="373956"/>
    <lineage>
        <taxon>Eukaryota</taxon>
        <taxon>Metazoa</taxon>
        <taxon>Ecdysozoa</taxon>
        <taxon>Arthropoda</taxon>
        <taxon>Crustacea</taxon>
        <taxon>Multicrustacea</taxon>
        <taxon>Malacostraca</taxon>
        <taxon>Eumalacostraca</taxon>
        <taxon>Eucarida</taxon>
        <taxon>Decapoda</taxon>
        <taxon>Pleocyemata</taxon>
        <taxon>Caridea</taxon>
        <taxon>Atyoidea</taxon>
        <taxon>Atyidae</taxon>
        <taxon>Halocaridina</taxon>
    </lineage>
</organism>
<keyword evidence="2 3" id="KW-0238">DNA-binding</keyword>
<dbReference type="GO" id="GO:0043565">
    <property type="term" value="F:sequence-specific DNA binding"/>
    <property type="evidence" value="ECO:0007669"/>
    <property type="project" value="InterPro"/>
</dbReference>
<comment type="similarity">
    <text evidence="1 3">Belongs to the ETS family.</text>
</comment>
<protein>
    <recommendedName>
        <fullName evidence="9">ETS domain-containing protein</fullName>
    </recommendedName>
</protein>
<dbReference type="SMART" id="SM00413">
    <property type="entry name" value="ETS"/>
    <property type="match status" value="1"/>
</dbReference>
<keyword evidence="3" id="KW-0539">Nucleus</keyword>
<feature type="compositionally biased region" description="Low complexity" evidence="4">
    <location>
        <begin position="338"/>
        <end position="349"/>
    </location>
</feature>
<dbReference type="PANTHER" id="PTHR11849">
    <property type="entry name" value="ETS"/>
    <property type="match status" value="1"/>
</dbReference>
<comment type="subcellular location">
    <subcellularLocation>
        <location evidence="3">Nucleus</location>
    </subcellularLocation>
</comment>
<feature type="compositionally biased region" description="Polar residues" evidence="4">
    <location>
        <begin position="387"/>
        <end position="397"/>
    </location>
</feature>
<dbReference type="Pfam" id="PF00178">
    <property type="entry name" value="Ets"/>
    <property type="match status" value="1"/>
</dbReference>
<keyword evidence="8" id="KW-1185">Reference proteome</keyword>
<dbReference type="InterPro" id="IPR013761">
    <property type="entry name" value="SAM/pointed_sf"/>
</dbReference>
<dbReference type="PROSITE" id="PS51433">
    <property type="entry name" value="PNT"/>
    <property type="match status" value="1"/>
</dbReference>
<dbReference type="GO" id="GO:0030154">
    <property type="term" value="P:cell differentiation"/>
    <property type="evidence" value="ECO:0007669"/>
    <property type="project" value="TreeGrafter"/>
</dbReference>
<dbReference type="InterPro" id="IPR046328">
    <property type="entry name" value="ETS_fam"/>
</dbReference>
<sequence length="1000" mass="112676">MQLDQILSAAVAAVNDVQLLPSPDVPQYSPTPPAAASQDAHKSHYVSNDVKYELPELETSTSVAGSLDHKPVNQTSENMHECSFSESKNAYSVYSAALHETQVDDGLEDISFFTMDDDNLVITSQQALEMFEPKPEDLTKHSMASYQVINNGESRPEINTPPMSLSESLPGQREMPVIGDNHEDCDLAYPQELPDQDLCSKSDETIGAGVPLSGELLSNYPVYLDGEIPITNGIQVTEVTEDVPVISSEVEVLTTLEAPQYTSLAPVTSQSGNPLASVTDEVLQSLPGSTLDATVDANGRFVVQVVAPGMNMTVQNEYIGREEEVVAEDPYLRQVAQSSINPSISNPPSSTGPYTTYDEYQNAFAISGNVSVNDLEDNINHTHKNRTFGNNPRTSRQALEDEEQTTESHTNVLAALRNSIYRSRAKKRKNEEINKPSKPPSKRRPADILKDLRLDLEDPDSRHISKERYLYESKRPQRRPMSPEHLREYEYPYYQRNPVRSGEHTGAKSHWHESPNNNMMILRPEELKAALQRKGRPGSSSPLVVMRPEDLHAEGGDGNSDPLQVQLVYLVYPMDGQDNSGDQNLPEGIKTDITRSQAKRSSSDMLSYEHSACPRGMPNVGFQPPTAAKKHLSWLQDDDNELSSTFSSRETHDERGDIISYSEKPVASWSYTDVVYFMLDALKALKIRGQDLIIPRLKDVTGKDLINMQIEDFRKFVWRSQTADMLFRYFNDVLQEERRQTAAAVSAQHESPINRLSVDASYDYNNPYNQPYIHIQPPQQHFSTNMLKDISSGGIDTPAPYEVRYETVDTRAISDYDEKTRRLLEAKPSASGKSFDLLHAPSPAMNFDLDENLSDPDQSSNEEEVKPEPPKKRGPGRPRKPENELKKKKKKTGRLWEFIRNLLLDPETCPSLVKWENPEEGVFRFVQAEKVAQRWGDRKQNKDMNYEKLSRAMRYYYKGGVFEAVLGRRLVYKFGKNAKNWRPANPNFANSVPYSQSSSR</sequence>
<dbReference type="EMBL" id="JAXCGZ010018895">
    <property type="protein sequence ID" value="KAK7067239.1"/>
    <property type="molecule type" value="Genomic_DNA"/>
</dbReference>
<dbReference type="AlphaFoldDB" id="A0AAN8ZXP6"/>
<dbReference type="PANTHER" id="PTHR11849:SF190">
    <property type="entry name" value="ETS-DOMAIN PROTEIN"/>
    <property type="match status" value="1"/>
</dbReference>
<evidence type="ECO:0000256" key="1">
    <source>
        <dbReference type="ARBA" id="ARBA00005562"/>
    </source>
</evidence>
<gene>
    <name evidence="7" type="ORF">SK128_002947</name>
</gene>
<dbReference type="InterPro" id="IPR036390">
    <property type="entry name" value="WH_DNA-bd_sf"/>
</dbReference>
<evidence type="ECO:0000259" key="6">
    <source>
        <dbReference type="PROSITE" id="PS51433"/>
    </source>
</evidence>
<dbReference type="InterPro" id="IPR036388">
    <property type="entry name" value="WH-like_DNA-bd_sf"/>
</dbReference>
<evidence type="ECO:0000313" key="8">
    <source>
        <dbReference type="Proteomes" id="UP001381693"/>
    </source>
</evidence>
<evidence type="ECO:0000259" key="5">
    <source>
        <dbReference type="PROSITE" id="PS50061"/>
    </source>
</evidence>
<feature type="region of interest" description="Disordered" evidence="4">
    <location>
        <begin position="825"/>
        <end position="889"/>
    </location>
</feature>
<evidence type="ECO:0000256" key="2">
    <source>
        <dbReference type="ARBA" id="ARBA00023125"/>
    </source>
</evidence>
<name>A0AAN8ZXP6_HALRR</name>
<dbReference type="SUPFAM" id="SSF47769">
    <property type="entry name" value="SAM/Pointed domain"/>
    <property type="match status" value="1"/>
</dbReference>
<feature type="domain" description="ETS" evidence="5">
    <location>
        <begin position="893"/>
        <end position="975"/>
    </location>
</feature>
<dbReference type="InterPro" id="IPR003118">
    <property type="entry name" value="Pointed_dom"/>
</dbReference>
<dbReference type="FunFam" id="1.10.10.10:FF:001336">
    <property type="entry name" value="Epithelium specific ets factor 3, ese3, putative"/>
    <property type="match status" value="1"/>
</dbReference>
<feature type="region of interest" description="Disordered" evidence="4">
    <location>
        <begin position="337"/>
        <end position="356"/>
    </location>
</feature>